<dbReference type="PANTHER" id="PTHR32278:SF111">
    <property type="entry name" value="F-BOX PROTEIN PP2-B12-RELATED"/>
    <property type="match status" value="1"/>
</dbReference>
<evidence type="ECO:0000313" key="3">
    <source>
        <dbReference type="Proteomes" id="UP000734854"/>
    </source>
</evidence>
<keyword evidence="3" id="KW-1185">Reference proteome</keyword>
<dbReference type="CDD" id="cd22162">
    <property type="entry name" value="F-box_AtSKIP3-like"/>
    <property type="match status" value="1"/>
</dbReference>
<dbReference type="Pfam" id="PF14299">
    <property type="entry name" value="PP2"/>
    <property type="match status" value="1"/>
</dbReference>
<dbReference type="PROSITE" id="PS50181">
    <property type="entry name" value="FBOX"/>
    <property type="match status" value="1"/>
</dbReference>
<dbReference type="AlphaFoldDB" id="A0A8J5HTA8"/>
<sequence length="284" mass="32503">MPTEKKKPRSERDDGAVAVLPPECIAHVLSFTTPRDVCRASLVDKTFLATAETDALWERFLPSDRVEILSRAVDPVEYASNKELYFRLCNPILVDQAKMSFQLEKATGKKWYMISAEKMQVTWGDTPQYWRWVSLKESRFAQVVELLAVCWLHICGWIDSRLLSNNTAYVVYLVFKLTPDAFGLDSASQLASVKLGAYASEMHVSLMLDDDDDEGDDNQGMEETENTKNIRLREDGWLQVELGEFYNNEGDEGEMEATLWETQELHWKQGLIIHGLEIRPKKGE</sequence>
<dbReference type="Proteomes" id="UP000734854">
    <property type="component" value="Unassembled WGS sequence"/>
</dbReference>
<dbReference type="PANTHER" id="PTHR32278">
    <property type="entry name" value="F-BOX DOMAIN-CONTAINING PROTEIN"/>
    <property type="match status" value="1"/>
</dbReference>
<feature type="domain" description="F-box" evidence="1">
    <location>
        <begin position="14"/>
        <end position="60"/>
    </location>
</feature>
<accession>A0A8J5HTA8</accession>
<evidence type="ECO:0000259" key="1">
    <source>
        <dbReference type="PROSITE" id="PS50181"/>
    </source>
</evidence>
<protein>
    <recommendedName>
        <fullName evidence="1">F-box domain-containing protein</fullName>
    </recommendedName>
</protein>
<gene>
    <name evidence="2" type="ORF">ZIOFF_016857</name>
</gene>
<proteinExistence type="predicted"/>
<dbReference type="EMBL" id="JACMSC010000004">
    <property type="protein sequence ID" value="KAG6526854.1"/>
    <property type="molecule type" value="Genomic_DNA"/>
</dbReference>
<dbReference type="Pfam" id="PF12937">
    <property type="entry name" value="F-box-like"/>
    <property type="match status" value="1"/>
</dbReference>
<evidence type="ECO:0000313" key="2">
    <source>
        <dbReference type="EMBL" id="KAG6526854.1"/>
    </source>
</evidence>
<organism evidence="2 3">
    <name type="scientific">Zingiber officinale</name>
    <name type="common">Ginger</name>
    <name type="synonym">Amomum zingiber</name>
    <dbReference type="NCBI Taxonomy" id="94328"/>
    <lineage>
        <taxon>Eukaryota</taxon>
        <taxon>Viridiplantae</taxon>
        <taxon>Streptophyta</taxon>
        <taxon>Embryophyta</taxon>
        <taxon>Tracheophyta</taxon>
        <taxon>Spermatophyta</taxon>
        <taxon>Magnoliopsida</taxon>
        <taxon>Liliopsida</taxon>
        <taxon>Zingiberales</taxon>
        <taxon>Zingiberaceae</taxon>
        <taxon>Zingiber</taxon>
    </lineage>
</organism>
<dbReference type="OrthoDB" id="1927826at2759"/>
<comment type="caution">
    <text evidence="2">The sequence shown here is derived from an EMBL/GenBank/DDBJ whole genome shotgun (WGS) entry which is preliminary data.</text>
</comment>
<dbReference type="InterPro" id="IPR025886">
    <property type="entry name" value="PP2-like"/>
</dbReference>
<reference evidence="2 3" key="1">
    <citation type="submission" date="2020-08" db="EMBL/GenBank/DDBJ databases">
        <title>Plant Genome Project.</title>
        <authorList>
            <person name="Zhang R.-G."/>
        </authorList>
    </citation>
    <scope>NUCLEOTIDE SEQUENCE [LARGE SCALE GENOMIC DNA]</scope>
    <source>
        <tissue evidence="2">Rhizome</tissue>
    </source>
</reference>
<name>A0A8J5HTA8_ZINOF</name>
<dbReference type="InterPro" id="IPR001810">
    <property type="entry name" value="F-box_dom"/>
</dbReference>